<organism evidence="3 4">
    <name type="scientific">Candidatus Limivivens intestinipullorum</name>
    <dbReference type="NCBI Taxonomy" id="2840858"/>
    <lineage>
        <taxon>Bacteria</taxon>
        <taxon>Bacillati</taxon>
        <taxon>Bacillota</taxon>
        <taxon>Clostridia</taxon>
        <taxon>Lachnospirales</taxon>
        <taxon>Lachnospiraceae</taxon>
        <taxon>Lachnospiraceae incertae sedis</taxon>
        <taxon>Candidatus Limivivens</taxon>
    </lineage>
</organism>
<evidence type="ECO:0000313" key="3">
    <source>
        <dbReference type="EMBL" id="HIS31269.1"/>
    </source>
</evidence>
<proteinExistence type="inferred from homology"/>
<dbReference type="Gene3D" id="1.20.120.330">
    <property type="entry name" value="Nucleotidyltransferases domain 2"/>
    <property type="match status" value="1"/>
</dbReference>
<accession>A0A9D1ESA3</accession>
<feature type="domain" description="HEPN" evidence="2">
    <location>
        <begin position="17"/>
        <end position="118"/>
    </location>
</feature>
<dbReference type="PANTHER" id="PTHR36565:SF1">
    <property type="entry name" value="UPF0332 PROTEIN TM_1000"/>
    <property type="match status" value="1"/>
</dbReference>
<comment type="similarity">
    <text evidence="1">Belongs to the UPF0332 family.</text>
</comment>
<name>A0A9D1ESA3_9FIRM</name>
<dbReference type="AlphaFoldDB" id="A0A9D1ESA3"/>
<comment type="caution">
    <text evidence="3">The sequence shown here is derived from an EMBL/GenBank/DDBJ whole genome shotgun (WGS) entry which is preliminary data.</text>
</comment>
<evidence type="ECO:0000313" key="4">
    <source>
        <dbReference type="Proteomes" id="UP000823935"/>
    </source>
</evidence>
<protein>
    <submittedName>
        <fullName evidence="3">HEPN domain-containing protein</fullName>
    </submittedName>
</protein>
<dbReference type="PANTHER" id="PTHR36565">
    <property type="entry name" value="UPF0332 PROTEIN TM_1000"/>
    <property type="match status" value="1"/>
</dbReference>
<reference evidence="3" key="2">
    <citation type="journal article" date="2021" name="PeerJ">
        <title>Extensive microbial diversity within the chicken gut microbiome revealed by metagenomics and culture.</title>
        <authorList>
            <person name="Gilroy R."/>
            <person name="Ravi A."/>
            <person name="Getino M."/>
            <person name="Pursley I."/>
            <person name="Horton D.L."/>
            <person name="Alikhan N.F."/>
            <person name="Baker D."/>
            <person name="Gharbi K."/>
            <person name="Hall N."/>
            <person name="Watson M."/>
            <person name="Adriaenssens E.M."/>
            <person name="Foster-Nyarko E."/>
            <person name="Jarju S."/>
            <person name="Secka A."/>
            <person name="Antonio M."/>
            <person name="Oren A."/>
            <person name="Chaudhuri R.R."/>
            <person name="La Ragione R."/>
            <person name="Hildebrand F."/>
            <person name="Pallen M.J."/>
        </authorList>
    </citation>
    <scope>NUCLEOTIDE SEQUENCE</scope>
    <source>
        <strain evidence="3">CHK190-19873</strain>
    </source>
</reference>
<evidence type="ECO:0000256" key="1">
    <source>
        <dbReference type="ARBA" id="ARBA00038248"/>
    </source>
</evidence>
<reference evidence="3" key="1">
    <citation type="submission" date="2020-10" db="EMBL/GenBank/DDBJ databases">
        <authorList>
            <person name="Gilroy R."/>
        </authorList>
    </citation>
    <scope>NUCLEOTIDE SEQUENCE</scope>
    <source>
        <strain evidence="3">CHK190-19873</strain>
    </source>
</reference>
<sequence length="126" mass="14866">MRQPDDLDTGTQMDVAKHRLRTAREDLESARLLIGAGQYRAANNRAYYCIFHTICEILAKEGIAFKRHKDTLSYFNKQYIHTEIFPRELGRKIVKAEEIRHASDYDTFYVASKEVTEQQLQLQNWR</sequence>
<dbReference type="EMBL" id="DVIQ01000033">
    <property type="protein sequence ID" value="HIS31269.1"/>
    <property type="molecule type" value="Genomic_DNA"/>
</dbReference>
<dbReference type="Proteomes" id="UP000823935">
    <property type="component" value="Unassembled WGS sequence"/>
</dbReference>
<dbReference type="Pfam" id="PF05168">
    <property type="entry name" value="HEPN"/>
    <property type="match status" value="1"/>
</dbReference>
<gene>
    <name evidence="3" type="ORF">IAB44_06945</name>
</gene>
<dbReference type="InterPro" id="IPR007842">
    <property type="entry name" value="HEPN_dom"/>
</dbReference>
<evidence type="ECO:0000259" key="2">
    <source>
        <dbReference type="Pfam" id="PF05168"/>
    </source>
</evidence>
<dbReference type="InterPro" id="IPR052226">
    <property type="entry name" value="UPF0332_toxin"/>
</dbReference>